<proteinExistence type="predicted"/>
<comment type="caution">
    <text evidence="2">The sequence shown here is derived from an EMBL/GenBank/DDBJ whole genome shotgun (WGS) entry which is preliminary data.</text>
</comment>
<gene>
    <name evidence="1" type="ORF">ACFQRB_00210</name>
    <name evidence="2" type="ORF">ACFQRB_16015</name>
    <name evidence="3" type="ORF">ACFQRB_16190</name>
</gene>
<evidence type="ECO:0000313" key="1">
    <source>
        <dbReference type="EMBL" id="MFC7135453.1"/>
    </source>
</evidence>
<evidence type="ECO:0000313" key="4">
    <source>
        <dbReference type="Proteomes" id="UP001596368"/>
    </source>
</evidence>
<name>A0ABD5XZH9_9EURY</name>
<dbReference type="GeneID" id="81123331"/>
<evidence type="ECO:0000313" key="2">
    <source>
        <dbReference type="EMBL" id="MFC7137529.1"/>
    </source>
</evidence>
<evidence type="ECO:0000313" key="3">
    <source>
        <dbReference type="EMBL" id="MFC7137564.1"/>
    </source>
</evidence>
<protein>
    <submittedName>
        <fullName evidence="2">Uncharacterized protein</fullName>
    </submittedName>
</protein>
<reference evidence="2" key="1">
    <citation type="journal article" date="2014" name="Int. J. Syst. Evol. Microbiol.">
        <title>Complete genome sequence of Corynebacterium casei LMG S-19264T (=DSM 44701T), isolated from a smear-ripened cheese.</title>
        <authorList>
            <consortium name="US DOE Joint Genome Institute (JGI-PGF)"/>
            <person name="Walter F."/>
            <person name="Albersmeier A."/>
            <person name="Kalinowski J."/>
            <person name="Ruckert C."/>
        </authorList>
    </citation>
    <scope>NUCLEOTIDE SEQUENCE [LARGE SCALE GENOMIC DNA]</scope>
    <source>
        <strain evidence="2">NBRC 112578</strain>
    </source>
</reference>
<dbReference type="EMBL" id="JBHSZG010000001">
    <property type="protein sequence ID" value="MFC7135453.1"/>
    <property type="molecule type" value="Genomic_DNA"/>
</dbReference>
<keyword evidence="4" id="KW-1185">Reference proteome</keyword>
<accession>A0ABD5XZH9</accession>
<reference evidence="2" key="3">
    <citation type="submission" date="2024-09" db="EMBL/GenBank/DDBJ databases">
        <authorList>
            <person name="Sun Q."/>
        </authorList>
    </citation>
    <scope>NUCLEOTIDE SEQUENCE</scope>
    <source>
        <strain evidence="2">NBRC 112578</strain>
    </source>
</reference>
<organism evidence="2 4">
    <name type="scientific">Halobaculum litoreum</name>
    <dbReference type="NCBI Taxonomy" id="3031998"/>
    <lineage>
        <taxon>Archaea</taxon>
        <taxon>Methanobacteriati</taxon>
        <taxon>Methanobacteriota</taxon>
        <taxon>Stenosarchaea group</taxon>
        <taxon>Halobacteria</taxon>
        <taxon>Halobacteriales</taxon>
        <taxon>Haloferacaceae</taxon>
        <taxon>Halobaculum</taxon>
    </lineage>
</organism>
<sequence length="123" mass="13277">MSRTGPDLGEFGIVPPTVVRQPPTSGASMHLCAECGVPIEGTKGSQVVQRPNLASDEVADAVGKRLVVFGFVCERHRQPVVHPLPTNRYAANVNGGRGWTGVRLEFSDTVVRWVATPESEVER</sequence>
<dbReference type="EMBL" id="JBHSZG010000001">
    <property type="protein sequence ID" value="MFC7137564.1"/>
    <property type="molecule type" value="Genomic_DNA"/>
</dbReference>
<dbReference type="AlphaFoldDB" id="A0ABD5XZH9"/>
<reference evidence="4" key="2">
    <citation type="journal article" date="2019" name="Int. J. Syst. Evol. Microbiol.">
        <title>The Global Catalogue of Microorganisms (GCM) 10K type strain sequencing project: providing services to taxonomists for standard genome sequencing and annotation.</title>
        <authorList>
            <consortium name="The Broad Institute Genomics Platform"/>
            <consortium name="The Broad Institute Genome Sequencing Center for Infectious Disease"/>
            <person name="Wu L."/>
            <person name="Ma J."/>
        </authorList>
    </citation>
    <scope>NUCLEOTIDE SEQUENCE [LARGE SCALE GENOMIC DNA]</scope>
    <source>
        <strain evidence="4">DT92</strain>
    </source>
</reference>
<dbReference type="RefSeq" id="WP_284013221.1">
    <property type="nucleotide sequence ID" value="NZ_CP126156.1"/>
</dbReference>
<dbReference type="EMBL" id="JBHSZG010000001">
    <property type="protein sequence ID" value="MFC7137529.1"/>
    <property type="molecule type" value="Genomic_DNA"/>
</dbReference>
<dbReference type="Proteomes" id="UP001596368">
    <property type="component" value="Unassembled WGS sequence"/>
</dbReference>